<keyword evidence="1" id="KW-0677">Repeat</keyword>
<evidence type="ECO:0000259" key="4">
    <source>
        <dbReference type="Pfam" id="PF18972"/>
    </source>
</evidence>
<dbReference type="GO" id="GO:0051879">
    <property type="term" value="F:Hsp90 protein binding"/>
    <property type="evidence" value="ECO:0007669"/>
    <property type="project" value="InterPro"/>
</dbReference>
<protein>
    <submittedName>
        <fullName evidence="6">Cns1/TTC4 wheel domain-containing protein</fullName>
    </submittedName>
</protein>
<dbReference type="GO" id="GO:0030544">
    <property type="term" value="F:Hsp70 protein binding"/>
    <property type="evidence" value="ECO:0007669"/>
    <property type="project" value="TreeGrafter"/>
</dbReference>
<evidence type="ECO:0000313" key="5">
    <source>
        <dbReference type="Proteomes" id="UP000887540"/>
    </source>
</evidence>
<dbReference type="PANTHER" id="PTHR46035:SF1">
    <property type="entry name" value="TETRATRICOPEPTIDE REPEAT PROTEIN 4"/>
    <property type="match status" value="1"/>
</dbReference>
<dbReference type="WBParaSite" id="ACRNAN_scaffold3862.g30997.t1">
    <property type="protein sequence ID" value="ACRNAN_scaffold3862.g30997.t1"/>
    <property type="gene ID" value="ACRNAN_scaffold3862.g30997"/>
</dbReference>
<dbReference type="InterPro" id="IPR044059">
    <property type="entry name" value="Csn1/TTC4_wheel"/>
</dbReference>
<reference evidence="6" key="1">
    <citation type="submission" date="2022-11" db="UniProtKB">
        <authorList>
            <consortium name="WormBaseParasite"/>
        </authorList>
    </citation>
    <scope>IDENTIFICATION</scope>
</reference>
<keyword evidence="5" id="KW-1185">Reference proteome</keyword>
<dbReference type="GO" id="GO:0006457">
    <property type="term" value="P:protein folding"/>
    <property type="evidence" value="ECO:0007669"/>
    <property type="project" value="TreeGrafter"/>
</dbReference>
<organism evidence="5 6">
    <name type="scientific">Acrobeloides nanus</name>
    <dbReference type="NCBI Taxonomy" id="290746"/>
    <lineage>
        <taxon>Eukaryota</taxon>
        <taxon>Metazoa</taxon>
        <taxon>Ecdysozoa</taxon>
        <taxon>Nematoda</taxon>
        <taxon>Chromadorea</taxon>
        <taxon>Rhabditida</taxon>
        <taxon>Tylenchina</taxon>
        <taxon>Cephalobomorpha</taxon>
        <taxon>Cephaloboidea</taxon>
        <taxon>Cephalobidae</taxon>
        <taxon>Acrobeloides</taxon>
    </lineage>
</organism>
<dbReference type="SUPFAM" id="SSF48452">
    <property type="entry name" value="TPR-like"/>
    <property type="match status" value="1"/>
</dbReference>
<dbReference type="InterPro" id="IPR019734">
    <property type="entry name" value="TPR_rpt"/>
</dbReference>
<dbReference type="Proteomes" id="UP000887540">
    <property type="component" value="Unplaced"/>
</dbReference>
<proteinExistence type="inferred from homology"/>
<keyword evidence="2" id="KW-0802">TPR repeat</keyword>
<evidence type="ECO:0000256" key="1">
    <source>
        <dbReference type="ARBA" id="ARBA00022737"/>
    </source>
</evidence>
<evidence type="ECO:0000313" key="6">
    <source>
        <dbReference type="WBParaSite" id="ACRNAN_scaffold3862.g30997.t1"/>
    </source>
</evidence>
<feature type="domain" description="Cns1/TTC4 wheel" evidence="4">
    <location>
        <begin position="293"/>
        <end position="400"/>
    </location>
</feature>
<dbReference type="SMART" id="SM00028">
    <property type="entry name" value="TPR"/>
    <property type="match status" value="2"/>
</dbReference>
<dbReference type="PANTHER" id="PTHR46035">
    <property type="entry name" value="TETRATRICOPEPTIDE REPEAT PROTEIN 4"/>
    <property type="match status" value="1"/>
</dbReference>
<evidence type="ECO:0000256" key="2">
    <source>
        <dbReference type="ARBA" id="ARBA00022803"/>
    </source>
</evidence>
<accession>A0A914DTV2</accession>
<dbReference type="GO" id="GO:0005634">
    <property type="term" value="C:nucleus"/>
    <property type="evidence" value="ECO:0007669"/>
    <property type="project" value="TreeGrafter"/>
</dbReference>
<dbReference type="InterPro" id="IPR011990">
    <property type="entry name" value="TPR-like_helical_dom_sf"/>
</dbReference>
<dbReference type="Pfam" id="PF18972">
    <property type="entry name" value="Wheel"/>
    <property type="match status" value="1"/>
</dbReference>
<sequence length="413" mass="48344">MSAETSKKKPLSEEERRALAEKLDKDIDNFIEELAKKKNDEPKEEKPFNFDEWCKELDQHPAFMKELKPNENGEYPESIQALQALKYDTEGEDAVETAQSHKDEGNKHFKYKKYRWAIDCYTNGIKCFAPDRELNSILYANRAASHKFLGNLRTALRDCIFALKFNPCNYKAFLRGAECLVEMDYPKQALEWIETRVEPIQNFQETEFLTKLATLKEKARQDAVKQDRDMRREKLLASKDRAKKERLLNALKERRLCFKPKVVFEDVEDFEWSQLEVQIPHLKERPIVYLNDSNELVWPLLIQYPESGQTDFLTDCSENSIITELVSQVLENPAEWDPTHRFNLENVRFFLSIDVFDEEQVIEIDSNQTLKSALVSKDFVIAHGLPVIQIYTKKHAEKSFIPIENTSRFCVAK</sequence>
<name>A0A914DTV2_9BILA</name>
<dbReference type="AlphaFoldDB" id="A0A914DTV2"/>
<dbReference type="Gene3D" id="1.25.40.10">
    <property type="entry name" value="Tetratricopeptide repeat domain"/>
    <property type="match status" value="1"/>
</dbReference>
<dbReference type="GO" id="GO:0005829">
    <property type="term" value="C:cytosol"/>
    <property type="evidence" value="ECO:0007669"/>
    <property type="project" value="TreeGrafter"/>
</dbReference>
<comment type="similarity">
    <text evidence="3">Belongs to the TTC4 family.</text>
</comment>
<evidence type="ECO:0000256" key="3">
    <source>
        <dbReference type="ARBA" id="ARBA00023602"/>
    </source>
</evidence>